<protein>
    <recommendedName>
        <fullName evidence="4">Inner membrane protein</fullName>
    </recommendedName>
</protein>
<evidence type="ECO:0000256" key="1">
    <source>
        <dbReference type="SAM" id="Phobius"/>
    </source>
</evidence>
<keyword evidence="1" id="KW-1133">Transmembrane helix</keyword>
<feature type="transmembrane region" description="Helical" evidence="1">
    <location>
        <begin position="413"/>
        <end position="432"/>
    </location>
</feature>
<dbReference type="Proteomes" id="UP000093514">
    <property type="component" value="Unassembled WGS sequence"/>
</dbReference>
<dbReference type="InterPro" id="IPR010364">
    <property type="entry name" value="Uncharacterised_IM_CreD"/>
</dbReference>
<feature type="transmembrane region" description="Helical" evidence="1">
    <location>
        <begin position="387"/>
        <end position="407"/>
    </location>
</feature>
<dbReference type="PANTHER" id="PTHR30092">
    <property type="entry name" value="INNER MEMBRANE PROTEIN CRED"/>
    <property type="match status" value="1"/>
</dbReference>
<accession>A0A1C0A9I3</accession>
<keyword evidence="1" id="KW-0812">Transmembrane</keyword>
<feature type="transmembrane region" description="Helical" evidence="1">
    <location>
        <begin position="336"/>
        <end position="353"/>
    </location>
</feature>
<dbReference type="EMBL" id="LWDV01000008">
    <property type="protein sequence ID" value="OCL26939.1"/>
    <property type="molecule type" value="Genomic_DNA"/>
</dbReference>
<dbReference type="PANTHER" id="PTHR30092:SF0">
    <property type="entry name" value="INNER MEMBRANE PROTEIN CRED"/>
    <property type="match status" value="1"/>
</dbReference>
<comment type="caution">
    <text evidence="2">The sequence shown here is derived from an EMBL/GenBank/DDBJ whole genome shotgun (WGS) entry which is preliminary data.</text>
</comment>
<feature type="transmembrane region" description="Helical" evidence="1">
    <location>
        <begin position="310"/>
        <end position="329"/>
    </location>
</feature>
<keyword evidence="3" id="KW-1185">Reference proteome</keyword>
<reference evidence="3" key="1">
    <citation type="submission" date="2016-07" db="EMBL/GenBank/DDBJ databases">
        <authorList>
            <person name="Florea S."/>
            <person name="Webb J.S."/>
            <person name="Jaromczyk J."/>
            <person name="Schardl C.L."/>
        </authorList>
    </citation>
    <scope>NUCLEOTIDE SEQUENCE [LARGE SCALE GENOMIC DNA]</scope>
    <source>
        <strain evidence="3">Z6</strain>
    </source>
</reference>
<evidence type="ECO:0008006" key="4">
    <source>
        <dbReference type="Google" id="ProtNLM"/>
    </source>
</evidence>
<proteinExistence type="predicted"/>
<gene>
    <name evidence="2" type="ORF">U472_05480</name>
</gene>
<evidence type="ECO:0000313" key="3">
    <source>
        <dbReference type="Proteomes" id="UP000093514"/>
    </source>
</evidence>
<keyword evidence="1" id="KW-0472">Membrane</keyword>
<evidence type="ECO:0000313" key="2">
    <source>
        <dbReference type="EMBL" id="OCL26939.1"/>
    </source>
</evidence>
<dbReference type="PIRSF" id="PIRSF004548">
    <property type="entry name" value="CreD"/>
    <property type="match status" value="1"/>
</dbReference>
<organism evidence="2 3">
    <name type="scientific">Orenia metallireducens</name>
    <dbReference type="NCBI Taxonomy" id="1413210"/>
    <lineage>
        <taxon>Bacteria</taxon>
        <taxon>Bacillati</taxon>
        <taxon>Bacillota</taxon>
        <taxon>Clostridia</taxon>
        <taxon>Halanaerobiales</taxon>
        <taxon>Halobacteroidaceae</taxon>
        <taxon>Orenia</taxon>
    </lineage>
</organism>
<name>A0A1C0A9I3_9FIRM</name>
<feature type="transmembrane region" description="Helical" evidence="1">
    <location>
        <begin position="359"/>
        <end position="380"/>
    </location>
</feature>
<dbReference type="AlphaFoldDB" id="A0A1C0A9I3"/>
<dbReference type="NCBIfam" id="NF008712">
    <property type="entry name" value="PRK11715.1-1"/>
    <property type="match status" value="1"/>
</dbReference>
<dbReference type="Pfam" id="PF06123">
    <property type="entry name" value="CreD"/>
    <property type="match status" value="1"/>
</dbReference>
<dbReference type="GO" id="GO:0005886">
    <property type="term" value="C:plasma membrane"/>
    <property type="evidence" value="ECO:0007669"/>
    <property type="project" value="TreeGrafter"/>
</dbReference>
<sequence length="450" mass="51712">MTFMDFEKFRSFIKESVIFKMLSIGALILVLLIPTAMVTSLIRERSFRKEDAIREITSKWGQSQILGGPILTIPYEIYYKDSKAEVKTRVSYAHFLPEDLYIKGEINPEVRYRGIYKAVLYTSELKIEGKFLAPDFAKFNIKEENVKWEEAFLSLGISDMVGIKEQIKIMWNKDDFIVEPGTKIRNIFESGVNISLPLTSAGEYNFALDLNLNGSQELNFLPFGKKTEVELNSKWQNPNFKGSFLPANREVTENGFKAEWKVLNLNRNYPQQLLEEDSKEIGKSIYKSAFGVNLLLPVDLYQKSNRSIKYAIMFIFLTFLVFFFVEVLNKINIHPIQYLLVGFALIIFYLLLLSLSEYLYFWIAYLIASISTILLITLYAKSIFIKNILAGLMGGILTLLYAFLYILLESQDFSLLVGSIAVFIILATVMYLSRNIDWYTISSNMEGSGK</sequence>
<reference evidence="2 3" key="2">
    <citation type="submission" date="2016-08" db="EMBL/GenBank/DDBJ databases">
        <title>Orenia metallireducens sp. nov. strain Z6, a Novel Metal-reducing Firmicute from the Deep Subsurface.</title>
        <authorList>
            <person name="Maxim B.I."/>
            <person name="Kenneth K."/>
            <person name="Flynn T.M."/>
            <person name="Oloughlin E.J."/>
            <person name="Locke R.A."/>
            <person name="Weber J.R."/>
            <person name="Egan S.M."/>
            <person name="Mackie R.I."/>
            <person name="Cann I.K."/>
        </authorList>
    </citation>
    <scope>NUCLEOTIDE SEQUENCE [LARGE SCALE GENOMIC DNA]</scope>
    <source>
        <strain evidence="2 3">Z6</strain>
    </source>
</reference>